<dbReference type="Gene3D" id="3.40.50.150">
    <property type="entry name" value="Vaccinia Virus protein VP39"/>
    <property type="match status" value="1"/>
</dbReference>
<dbReference type="InterPro" id="IPR050320">
    <property type="entry name" value="N5-glutamine_MTase"/>
</dbReference>
<comment type="caution">
    <text evidence="7">The sequence shown here is derived from an EMBL/GenBank/DDBJ whole genome shotgun (WGS) entry which is preliminary data.</text>
</comment>
<dbReference type="NCBIfam" id="TIGR00536">
    <property type="entry name" value="hemK_fam"/>
    <property type="match status" value="1"/>
</dbReference>
<dbReference type="PANTHER" id="PTHR18895:SF74">
    <property type="entry name" value="MTRF1L RELEASE FACTOR GLUTAMINE METHYLTRANSFERASE"/>
    <property type="match status" value="1"/>
</dbReference>
<dbReference type="EMBL" id="BONK01000010">
    <property type="protein sequence ID" value="GIG22178.1"/>
    <property type="molecule type" value="Genomic_DNA"/>
</dbReference>
<dbReference type="Gene3D" id="1.10.8.10">
    <property type="entry name" value="DNA helicase RuvA subunit, C-terminal domain"/>
    <property type="match status" value="1"/>
</dbReference>
<dbReference type="EC" id="2.1.1.297" evidence="1"/>
<dbReference type="InterPro" id="IPR004556">
    <property type="entry name" value="HemK-like"/>
</dbReference>
<accession>A0A919U0N7</accession>
<evidence type="ECO:0000256" key="2">
    <source>
        <dbReference type="ARBA" id="ARBA00022603"/>
    </source>
</evidence>
<dbReference type="SUPFAM" id="SSF53335">
    <property type="entry name" value="S-adenosyl-L-methionine-dependent methyltransferases"/>
    <property type="match status" value="1"/>
</dbReference>
<dbReference type="GO" id="GO:0102559">
    <property type="term" value="F:peptide chain release factor N(5)-glutamine methyltransferase activity"/>
    <property type="evidence" value="ECO:0007669"/>
    <property type="project" value="UniProtKB-EC"/>
</dbReference>
<keyword evidence="3" id="KW-0808">Transferase</keyword>
<evidence type="ECO:0000313" key="7">
    <source>
        <dbReference type="EMBL" id="GIG22178.1"/>
    </source>
</evidence>
<organism evidence="7 8">
    <name type="scientific">Cellulomonas chitinilytica</name>
    <dbReference type="NCBI Taxonomy" id="398759"/>
    <lineage>
        <taxon>Bacteria</taxon>
        <taxon>Bacillati</taxon>
        <taxon>Actinomycetota</taxon>
        <taxon>Actinomycetes</taxon>
        <taxon>Micrococcales</taxon>
        <taxon>Cellulomonadaceae</taxon>
        <taxon>Cellulomonas</taxon>
    </lineage>
</organism>
<reference evidence="7" key="1">
    <citation type="submission" date="2021-01" db="EMBL/GenBank/DDBJ databases">
        <title>Whole genome shotgun sequence of Cellulomonas chitinilytica NBRC 110799.</title>
        <authorList>
            <person name="Komaki H."/>
            <person name="Tamura T."/>
        </authorList>
    </citation>
    <scope>NUCLEOTIDE SEQUENCE</scope>
    <source>
        <strain evidence="7">NBRC 110799</strain>
    </source>
</reference>
<keyword evidence="4" id="KW-0949">S-adenosyl-L-methionine</keyword>
<dbReference type="AlphaFoldDB" id="A0A919U0N7"/>
<dbReference type="InterPro" id="IPR007848">
    <property type="entry name" value="Small_mtfrase_dom"/>
</dbReference>
<evidence type="ECO:0000256" key="4">
    <source>
        <dbReference type="ARBA" id="ARBA00022691"/>
    </source>
</evidence>
<evidence type="ECO:0000256" key="1">
    <source>
        <dbReference type="ARBA" id="ARBA00012771"/>
    </source>
</evidence>
<evidence type="ECO:0000259" key="6">
    <source>
        <dbReference type="Pfam" id="PF05175"/>
    </source>
</evidence>
<gene>
    <name evidence="7" type="ORF">Cch01nite_29020</name>
</gene>
<proteinExistence type="predicted"/>
<keyword evidence="8" id="KW-1185">Reference proteome</keyword>
<dbReference type="PANTHER" id="PTHR18895">
    <property type="entry name" value="HEMK METHYLTRANSFERASE"/>
    <property type="match status" value="1"/>
</dbReference>
<dbReference type="Pfam" id="PF05175">
    <property type="entry name" value="MTS"/>
    <property type="match status" value="1"/>
</dbReference>
<comment type="catalytic activity">
    <reaction evidence="5">
        <text>L-glutaminyl-[peptide chain release factor] + S-adenosyl-L-methionine = N(5)-methyl-L-glutaminyl-[peptide chain release factor] + S-adenosyl-L-homocysteine + H(+)</text>
        <dbReference type="Rhea" id="RHEA:42896"/>
        <dbReference type="Rhea" id="RHEA-COMP:10271"/>
        <dbReference type="Rhea" id="RHEA-COMP:10272"/>
        <dbReference type="ChEBI" id="CHEBI:15378"/>
        <dbReference type="ChEBI" id="CHEBI:30011"/>
        <dbReference type="ChEBI" id="CHEBI:57856"/>
        <dbReference type="ChEBI" id="CHEBI:59789"/>
        <dbReference type="ChEBI" id="CHEBI:61891"/>
        <dbReference type="EC" id="2.1.1.297"/>
    </reaction>
</comment>
<dbReference type="NCBIfam" id="TIGR03704">
    <property type="entry name" value="PrmC_rel_meth"/>
    <property type="match status" value="1"/>
</dbReference>
<evidence type="ECO:0000313" key="8">
    <source>
        <dbReference type="Proteomes" id="UP000632740"/>
    </source>
</evidence>
<dbReference type="Proteomes" id="UP000632740">
    <property type="component" value="Unassembled WGS sequence"/>
</dbReference>
<protein>
    <recommendedName>
        <fullName evidence="1">peptide chain release factor N(5)-glutamine methyltransferase</fullName>
        <ecNumber evidence="1">2.1.1.297</ecNumber>
    </recommendedName>
</protein>
<evidence type="ECO:0000256" key="5">
    <source>
        <dbReference type="ARBA" id="ARBA00048391"/>
    </source>
</evidence>
<dbReference type="InterPro" id="IPR022446">
    <property type="entry name" value="MeTrfrase_put"/>
</dbReference>
<keyword evidence="2 7" id="KW-0489">Methyltransferase</keyword>
<name>A0A919U0N7_9CELL</name>
<sequence>MGPCRLDDELDSQVLGLAWSTGCVTAQTSDDTSADPSAVVRALRAAGCVFAEDEAALLLDAATSAADLDARVARRVAGEPLEQVLGWAEFCGLRLQVEPTVFVPRRRTELVVREAAARLSPGAVLVDLCCGTGAVGVAVAAHVPGIVLHAADVDPVAVGCARRNVEPVGGHVHEGDLDAPLPVDLRGRVDVITANAPYVPTDEVAFMPSEARDHEARVALDGGADGLDLHRRIAALAPGWLRSGGHLVIETSRRQAPRTAAALTAHGMAARVVTDDELDATVVVGTRP</sequence>
<dbReference type="GO" id="GO:0032259">
    <property type="term" value="P:methylation"/>
    <property type="evidence" value="ECO:0007669"/>
    <property type="project" value="UniProtKB-KW"/>
</dbReference>
<dbReference type="PROSITE" id="PS51257">
    <property type="entry name" value="PROKAR_LIPOPROTEIN"/>
    <property type="match status" value="1"/>
</dbReference>
<feature type="domain" description="Methyltransferase small" evidence="6">
    <location>
        <begin position="123"/>
        <end position="203"/>
    </location>
</feature>
<evidence type="ECO:0000256" key="3">
    <source>
        <dbReference type="ARBA" id="ARBA00022679"/>
    </source>
</evidence>
<dbReference type="InterPro" id="IPR029063">
    <property type="entry name" value="SAM-dependent_MTases_sf"/>
</dbReference>